<feature type="region of interest" description="Disordered" evidence="1">
    <location>
        <begin position="202"/>
        <end position="254"/>
    </location>
</feature>
<sequence length="272" mass="29673">MFDIDLDELDADDAAKAGAGLESGEWNVRRDACKALGDLADAGKAEPHLQRLRDLAASDPDYEVKKAARRALQQLRERGVQPRAAGPEAAAGASAGAPEDGRRAAHSGPTLLLRVFGDVLPMRTEREGVTPAELAELWEGAWGVQYASRVRFEAPEGSPTRHLNPREDAVPLSPAVVTLHCGVGSILLALATALKSYGMLSEDEVGAERERRRRQQAVESERRQEADAKEHERWRKAEMRRQQRRADESGACVTNAPFVRNKTLGEQTVAGL</sequence>
<reference evidence="2" key="1">
    <citation type="submission" date="2021-01" db="EMBL/GenBank/DDBJ databases">
        <authorList>
            <person name="Corre E."/>
            <person name="Pelletier E."/>
            <person name="Niang G."/>
            <person name="Scheremetjew M."/>
            <person name="Finn R."/>
            <person name="Kale V."/>
            <person name="Holt S."/>
            <person name="Cochrane G."/>
            <person name="Meng A."/>
            <person name="Brown T."/>
            <person name="Cohen L."/>
        </authorList>
    </citation>
    <scope>NUCLEOTIDE SEQUENCE</scope>
    <source>
        <strain evidence="2">CCMP3105</strain>
    </source>
</reference>
<accession>A0A7S4PSD9</accession>
<evidence type="ECO:0000256" key="1">
    <source>
        <dbReference type="SAM" id="MobiDB-lite"/>
    </source>
</evidence>
<feature type="compositionally biased region" description="Basic and acidic residues" evidence="1">
    <location>
        <begin position="219"/>
        <end position="248"/>
    </location>
</feature>
<dbReference type="InterPro" id="IPR011989">
    <property type="entry name" value="ARM-like"/>
</dbReference>
<name>A0A7S4PSD9_9DINO</name>
<dbReference type="Gene3D" id="1.25.10.10">
    <property type="entry name" value="Leucine-rich Repeat Variant"/>
    <property type="match status" value="1"/>
</dbReference>
<feature type="compositionally biased region" description="Low complexity" evidence="1">
    <location>
        <begin position="84"/>
        <end position="98"/>
    </location>
</feature>
<feature type="region of interest" description="Disordered" evidence="1">
    <location>
        <begin position="77"/>
        <end position="106"/>
    </location>
</feature>
<dbReference type="AlphaFoldDB" id="A0A7S4PSD9"/>
<dbReference type="SUPFAM" id="SSF48371">
    <property type="entry name" value="ARM repeat"/>
    <property type="match status" value="1"/>
</dbReference>
<proteinExistence type="predicted"/>
<organism evidence="2">
    <name type="scientific">Alexandrium monilatum</name>
    <dbReference type="NCBI Taxonomy" id="311494"/>
    <lineage>
        <taxon>Eukaryota</taxon>
        <taxon>Sar</taxon>
        <taxon>Alveolata</taxon>
        <taxon>Dinophyceae</taxon>
        <taxon>Gonyaulacales</taxon>
        <taxon>Pyrocystaceae</taxon>
        <taxon>Alexandrium</taxon>
    </lineage>
</organism>
<gene>
    <name evidence="2" type="ORF">AMON00008_LOCUS788</name>
</gene>
<dbReference type="Pfam" id="PF13646">
    <property type="entry name" value="HEAT_2"/>
    <property type="match status" value="1"/>
</dbReference>
<dbReference type="InterPro" id="IPR016024">
    <property type="entry name" value="ARM-type_fold"/>
</dbReference>
<evidence type="ECO:0000313" key="2">
    <source>
        <dbReference type="EMBL" id="CAE4561169.1"/>
    </source>
</evidence>
<protein>
    <submittedName>
        <fullName evidence="2">Uncharacterized protein</fullName>
    </submittedName>
</protein>
<dbReference type="EMBL" id="HBNR01001086">
    <property type="protein sequence ID" value="CAE4561169.1"/>
    <property type="molecule type" value="Transcribed_RNA"/>
</dbReference>